<dbReference type="SUPFAM" id="SSF53335">
    <property type="entry name" value="S-adenosyl-L-methionine-dependent methyltransferases"/>
    <property type="match status" value="1"/>
</dbReference>
<keyword evidence="3" id="KW-0489">Methyltransferase</keyword>
<dbReference type="Proteomes" id="UP000680714">
    <property type="component" value="Unassembled WGS sequence"/>
</dbReference>
<evidence type="ECO:0000313" key="3">
    <source>
        <dbReference type="EMBL" id="MBR9971887.1"/>
    </source>
</evidence>
<keyword evidence="4" id="KW-1185">Reference proteome</keyword>
<dbReference type="GO" id="GO:0008168">
    <property type="term" value="F:methyltransferase activity"/>
    <property type="evidence" value="ECO:0007669"/>
    <property type="project" value="UniProtKB-KW"/>
</dbReference>
<dbReference type="InterPro" id="IPR041698">
    <property type="entry name" value="Methyltransf_25"/>
</dbReference>
<reference evidence="3 4" key="1">
    <citation type="submission" date="2021-04" db="EMBL/GenBank/DDBJ databases">
        <title>Magnetospirillum sulfuroxidans sp. nov., a facultative chemolithoautotrophic sulfur-oxidizing alphaproteobacterium isolated from freshwater sediment and proposals for Paramagetospirillum gen. nov., and Magnetospirillaceae fam. nov.</title>
        <authorList>
            <person name="Koziaeva V."/>
            <person name="Geelhoed J.S."/>
            <person name="Sorokin D.Y."/>
            <person name="Grouzdev D.S."/>
        </authorList>
    </citation>
    <scope>NUCLEOTIDE SEQUENCE [LARGE SCALE GENOMIC DNA]</scope>
    <source>
        <strain evidence="3 4">J10</strain>
    </source>
</reference>
<keyword evidence="3" id="KW-0808">Transferase</keyword>
<evidence type="ECO:0000259" key="2">
    <source>
        <dbReference type="Pfam" id="PF13649"/>
    </source>
</evidence>
<dbReference type="Gene3D" id="3.40.50.150">
    <property type="entry name" value="Vaccinia Virus protein VP39"/>
    <property type="match status" value="1"/>
</dbReference>
<dbReference type="GO" id="GO:0032259">
    <property type="term" value="P:methylation"/>
    <property type="evidence" value="ECO:0007669"/>
    <property type="project" value="UniProtKB-KW"/>
</dbReference>
<sequence length="243" mass="27265">MSKSDEWMQPDRLAQSAESERGNLSAHGDFGCYARVNSTGSLADSGIESHNLVFADGRGALYKQMWRGLRLNAIADIGCGLGLTSAALARQFPAASVYGYELSPDAIEFARRSFPQVTFECRVINKDCALERRLDLILCQEFYPFTRTADLVLQIDVLRGLRNNLADGGCIIVELSERDYDTSILVNLENITGFALERRVMPYDRVFRSLPILPLARLASFFMRLATRQPRNIHLKFTPLKGH</sequence>
<proteinExistence type="predicted"/>
<dbReference type="EMBL" id="JAGTUF010000006">
    <property type="protein sequence ID" value="MBR9971887.1"/>
    <property type="molecule type" value="Genomic_DNA"/>
</dbReference>
<evidence type="ECO:0000256" key="1">
    <source>
        <dbReference type="SAM" id="MobiDB-lite"/>
    </source>
</evidence>
<dbReference type="CDD" id="cd02440">
    <property type="entry name" value="AdoMet_MTases"/>
    <property type="match status" value="1"/>
</dbReference>
<name>A0ABS5IBT6_9PROT</name>
<dbReference type="Pfam" id="PF13649">
    <property type="entry name" value="Methyltransf_25"/>
    <property type="match status" value="1"/>
</dbReference>
<accession>A0ABS5IBT6</accession>
<feature type="domain" description="Methyltransferase" evidence="2">
    <location>
        <begin position="74"/>
        <end position="151"/>
    </location>
</feature>
<dbReference type="InterPro" id="IPR029063">
    <property type="entry name" value="SAM-dependent_MTases_sf"/>
</dbReference>
<gene>
    <name evidence="3" type="ORF">KEC16_09175</name>
</gene>
<organism evidence="3 4">
    <name type="scientific">Magnetospirillum sulfuroxidans</name>
    <dbReference type="NCBI Taxonomy" id="611300"/>
    <lineage>
        <taxon>Bacteria</taxon>
        <taxon>Pseudomonadati</taxon>
        <taxon>Pseudomonadota</taxon>
        <taxon>Alphaproteobacteria</taxon>
        <taxon>Rhodospirillales</taxon>
        <taxon>Rhodospirillaceae</taxon>
        <taxon>Magnetospirillum</taxon>
    </lineage>
</organism>
<dbReference type="RefSeq" id="WP_211548083.1">
    <property type="nucleotide sequence ID" value="NZ_JAGTUF010000006.1"/>
</dbReference>
<comment type="caution">
    <text evidence="3">The sequence shown here is derived from an EMBL/GenBank/DDBJ whole genome shotgun (WGS) entry which is preliminary data.</text>
</comment>
<evidence type="ECO:0000313" key="4">
    <source>
        <dbReference type="Proteomes" id="UP000680714"/>
    </source>
</evidence>
<protein>
    <submittedName>
        <fullName evidence="3">Class I SAM-dependent methyltransferase</fullName>
    </submittedName>
</protein>
<feature type="region of interest" description="Disordered" evidence="1">
    <location>
        <begin position="1"/>
        <end position="23"/>
    </location>
</feature>